<keyword evidence="1" id="KW-1133">Transmembrane helix</keyword>
<dbReference type="STRING" id="316067.Geob_0335"/>
<dbReference type="Proteomes" id="UP000007721">
    <property type="component" value="Chromosome"/>
</dbReference>
<feature type="transmembrane region" description="Helical" evidence="1">
    <location>
        <begin position="20"/>
        <end position="44"/>
    </location>
</feature>
<keyword evidence="3" id="KW-1185">Reference proteome</keyword>
<dbReference type="EMBL" id="CP001390">
    <property type="protein sequence ID" value="ACM18706.1"/>
    <property type="molecule type" value="Genomic_DNA"/>
</dbReference>
<dbReference type="OrthoDB" id="508787at2"/>
<sequence>METRTIETRTTEKRTYFPWISWGSIFGGLASGMGTYLLLALLGLAAGLTAVDPQSAEPVGKASLITGIWTSVSLVLSAFVGGYVAARMSGLTRLADGMLHGLVAWSVSTLVFAFVITTSIGSVIGGAFSVFGQGAKAITGGAAVTAGGVSGSPGAQTQLESLLKGSSGKGDISKESVATLQQRLSSGDREGAVNVMVSDMGFTQDRAESMVNQGMALFGSARNLPEQARGAASSAVSGLTKVSWGLFGGVLLSMALGIAGGAVGSKAAIKRRSPIFHRG</sequence>
<name>B9LYX4_GEODF</name>
<dbReference type="HOGENOM" id="CLU_1056224_0_0_7"/>
<keyword evidence="1" id="KW-0472">Membrane</keyword>
<dbReference type="KEGG" id="geo:Geob_0335"/>
<accession>B9LYX4</accession>
<protein>
    <recommendedName>
        <fullName evidence="4">PhnA-like protein</fullName>
    </recommendedName>
</protein>
<evidence type="ECO:0008006" key="4">
    <source>
        <dbReference type="Google" id="ProtNLM"/>
    </source>
</evidence>
<evidence type="ECO:0000256" key="1">
    <source>
        <dbReference type="SAM" id="Phobius"/>
    </source>
</evidence>
<feature type="transmembrane region" description="Helical" evidence="1">
    <location>
        <begin position="64"/>
        <end position="86"/>
    </location>
</feature>
<evidence type="ECO:0000313" key="2">
    <source>
        <dbReference type="EMBL" id="ACM18706.1"/>
    </source>
</evidence>
<gene>
    <name evidence="2" type="ordered locus">Geob_0335</name>
</gene>
<keyword evidence="1" id="KW-0812">Transmembrane</keyword>
<organism evidence="2 3">
    <name type="scientific">Geotalea daltonii (strain DSM 22248 / JCM 15807 / FRC-32)</name>
    <name type="common">Geobacter daltonii</name>
    <dbReference type="NCBI Taxonomy" id="316067"/>
    <lineage>
        <taxon>Bacteria</taxon>
        <taxon>Pseudomonadati</taxon>
        <taxon>Thermodesulfobacteriota</taxon>
        <taxon>Desulfuromonadia</taxon>
        <taxon>Geobacterales</taxon>
        <taxon>Geobacteraceae</taxon>
        <taxon>Geotalea</taxon>
    </lineage>
</organism>
<evidence type="ECO:0000313" key="3">
    <source>
        <dbReference type="Proteomes" id="UP000007721"/>
    </source>
</evidence>
<dbReference type="eggNOG" id="COG4694">
    <property type="taxonomic scope" value="Bacteria"/>
</dbReference>
<dbReference type="AlphaFoldDB" id="B9LYX4"/>
<reference evidence="2 3" key="1">
    <citation type="submission" date="2009-01" db="EMBL/GenBank/DDBJ databases">
        <title>Complete sequence of Geobacter sp. FRC-32.</title>
        <authorList>
            <consortium name="US DOE Joint Genome Institute"/>
            <person name="Lucas S."/>
            <person name="Copeland A."/>
            <person name="Lapidus A."/>
            <person name="Glavina del Rio T."/>
            <person name="Dalin E."/>
            <person name="Tice H."/>
            <person name="Bruce D."/>
            <person name="Goodwin L."/>
            <person name="Pitluck S."/>
            <person name="Saunders E."/>
            <person name="Brettin T."/>
            <person name="Detter J.C."/>
            <person name="Han C."/>
            <person name="Larimer F."/>
            <person name="Land M."/>
            <person name="Hauser L."/>
            <person name="Kyrpides N."/>
            <person name="Ovchinnikova G."/>
            <person name="Kostka J."/>
            <person name="Richardson P."/>
        </authorList>
    </citation>
    <scope>NUCLEOTIDE SEQUENCE [LARGE SCALE GENOMIC DNA]</scope>
    <source>
        <strain evidence="3">DSM 22248 / JCM 15807 / FRC-32</strain>
    </source>
</reference>
<dbReference type="RefSeq" id="WP_012645435.1">
    <property type="nucleotide sequence ID" value="NC_011979.1"/>
</dbReference>
<proteinExistence type="predicted"/>
<feature type="transmembrane region" description="Helical" evidence="1">
    <location>
        <begin position="98"/>
        <end position="124"/>
    </location>
</feature>
<feature type="transmembrane region" description="Helical" evidence="1">
    <location>
        <begin position="242"/>
        <end position="263"/>
    </location>
</feature>